<feature type="compositionally biased region" description="Basic and acidic residues" evidence="7">
    <location>
        <begin position="104"/>
        <end position="138"/>
    </location>
</feature>
<gene>
    <name evidence="9" type="primary">ZCHC9</name>
</gene>
<evidence type="ECO:0000256" key="3">
    <source>
        <dbReference type="ARBA" id="ARBA00022771"/>
    </source>
</evidence>
<dbReference type="Gene3D" id="4.10.60.10">
    <property type="entry name" value="Zinc finger, CCHC-type"/>
    <property type="match status" value="3"/>
</dbReference>
<protein>
    <submittedName>
        <fullName evidence="9">Zinc finger CCHC domain-containing protein 9</fullName>
    </submittedName>
</protein>
<evidence type="ECO:0000313" key="9">
    <source>
        <dbReference type="EMBL" id="ACO11205.1"/>
    </source>
</evidence>
<dbReference type="EMBL" id="BT076781">
    <property type="protein sequence ID" value="ACO11205.1"/>
    <property type="molecule type" value="mRNA"/>
</dbReference>
<proteinExistence type="evidence at transcript level"/>
<keyword evidence="6" id="KW-0175">Coiled coil</keyword>
<dbReference type="SMART" id="SM00343">
    <property type="entry name" value="ZnF_C2HC"/>
    <property type="match status" value="5"/>
</dbReference>
<evidence type="ECO:0000256" key="6">
    <source>
        <dbReference type="SAM" id="Coils"/>
    </source>
</evidence>
<feature type="domain" description="CCHC-type" evidence="8">
    <location>
        <begin position="287"/>
        <end position="302"/>
    </location>
</feature>
<accession>C1BQA2</accession>
<dbReference type="InterPro" id="IPR001878">
    <property type="entry name" value="Znf_CCHC"/>
</dbReference>
<dbReference type="GO" id="GO:0008270">
    <property type="term" value="F:zinc ion binding"/>
    <property type="evidence" value="ECO:0007669"/>
    <property type="project" value="UniProtKB-KW"/>
</dbReference>
<dbReference type="GO" id="GO:0003676">
    <property type="term" value="F:nucleic acid binding"/>
    <property type="evidence" value="ECO:0007669"/>
    <property type="project" value="InterPro"/>
</dbReference>
<feature type="coiled-coil region" evidence="6">
    <location>
        <begin position="212"/>
        <end position="254"/>
    </location>
</feature>
<evidence type="ECO:0000256" key="4">
    <source>
        <dbReference type="ARBA" id="ARBA00022833"/>
    </source>
</evidence>
<dbReference type="PROSITE" id="PS50158">
    <property type="entry name" value="ZF_CCHC"/>
    <property type="match status" value="4"/>
</dbReference>
<dbReference type="PANTHER" id="PTHR46242:SF1">
    <property type="entry name" value="ZINC FINGER CCHC DOMAIN-CONTAINING PROTEIN 9"/>
    <property type="match status" value="1"/>
</dbReference>
<name>C1BQA2_CALRO</name>
<evidence type="ECO:0000256" key="5">
    <source>
        <dbReference type="PROSITE-ProRule" id="PRU00047"/>
    </source>
</evidence>
<evidence type="ECO:0000256" key="1">
    <source>
        <dbReference type="ARBA" id="ARBA00022723"/>
    </source>
</evidence>
<keyword evidence="1" id="KW-0479">Metal-binding</keyword>
<dbReference type="InterPro" id="IPR036875">
    <property type="entry name" value="Znf_CCHC_sf"/>
</dbReference>
<evidence type="ECO:0000259" key="8">
    <source>
        <dbReference type="PROSITE" id="PS50158"/>
    </source>
</evidence>
<feature type="compositionally biased region" description="Acidic residues" evidence="7">
    <location>
        <begin position="39"/>
        <end position="69"/>
    </location>
</feature>
<keyword evidence="2" id="KW-0677">Repeat</keyword>
<feature type="domain" description="CCHC-type" evidence="8">
    <location>
        <begin position="101"/>
        <end position="117"/>
    </location>
</feature>
<keyword evidence="4" id="KW-0862">Zinc</keyword>
<feature type="domain" description="CCHC-type" evidence="8">
    <location>
        <begin position="315"/>
        <end position="330"/>
    </location>
</feature>
<dbReference type="FunFam" id="4.10.60.10:FF:000091">
    <property type="entry name" value="Zinc finger CCHC-type-containing 9"/>
    <property type="match status" value="1"/>
</dbReference>
<dbReference type="SUPFAM" id="SSF57756">
    <property type="entry name" value="Retrovirus zinc finger-like domains"/>
    <property type="match status" value="3"/>
</dbReference>
<dbReference type="PANTHER" id="PTHR46242">
    <property type="entry name" value="ZINC FINGER CCHC DOMAIN-CONTAINING PROTEIN 9 ZCCHC9"/>
    <property type="match status" value="1"/>
</dbReference>
<organism evidence="9">
    <name type="scientific">Caligus rogercresseyi</name>
    <name type="common">Sea louse</name>
    <dbReference type="NCBI Taxonomy" id="217165"/>
    <lineage>
        <taxon>Eukaryota</taxon>
        <taxon>Metazoa</taxon>
        <taxon>Ecdysozoa</taxon>
        <taxon>Arthropoda</taxon>
        <taxon>Crustacea</taxon>
        <taxon>Multicrustacea</taxon>
        <taxon>Hexanauplia</taxon>
        <taxon>Copepoda</taxon>
        <taxon>Siphonostomatoida</taxon>
        <taxon>Caligidae</taxon>
        <taxon>Caligus</taxon>
    </lineage>
</organism>
<evidence type="ECO:0000256" key="2">
    <source>
        <dbReference type="ARBA" id="ARBA00022737"/>
    </source>
</evidence>
<dbReference type="GO" id="GO:0005730">
    <property type="term" value="C:nucleolus"/>
    <property type="evidence" value="ECO:0007669"/>
    <property type="project" value="TreeGrafter"/>
</dbReference>
<dbReference type="AlphaFoldDB" id="C1BQA2"/>
<sequence>MTRYARSKGSKASNEREPEEATPWNEMVQSVKKVSSFNPEDEDGETYENSEDGSVDEEGLVMEVDEAPEDSTVAPSNTAPSEENESELLGKKKKKKRNQNKCLNCKEKGHLKKECPQLSEERRKELQELYVMKVERKGMGTGRKKNKRADKENPLSEPVSSNTKPNNKSKNESSNKTNKNKKPKMDITGKPVGEGEGLFQGFRVKTEDVPRLKQLEKDLRLAVKEKKIMNKELEETLKKERRRAENELARSKKLVCYLCRKPGHFLSDCPEAEGSKSAKTVGTMGSCFKCGSAEHSSKDCQSKLKGEAAYRFAVCFICNQTGHLAKACPDNPKGLYPKGGGCRFCGSVEHLKSECKRKMEKVEKNDVKICTLKGSSRGIEEDYDENVVQGAPLKKQAKVVKF</sequence>
<dbReference type="Pfam" id="PF00098">
    <property type="entry name" value="zf-CCHC"/>
    <property type="match status" value="4"/>
</dbReference>
<evidence type="ECO:0000256" key="7">
    <source>
        <dbReference type="SAM" id="MobiDB-lite"/>
    </source>
</evidence>
<dbReference type="InterPro" id="IPR042246">
    <property type="entry name" value="ZCCHC9"/>
</dbReference>
<feature type="compositionally biased region" description="Low complexity" evidence="7">
    <location>
        <begin position="160"/>
        <end position="177"/>
    </location>
</feature>
<keyword evidence="3 5" id="KW-0863">Zinc-finger</keyword>
<reference evidence="9" key="1">
    <citation type="submission" date="2009-03" db="EMBL/GenBank/DDBJ databases">
        <title>Caligus rogercresseyi ESTs and full-length cDNAs.</title>
        <authorList>
            <person name="Yasuike M."/>
            <person name="von Schalburg K."/>
            <person name="Cooper G."/>
            <person name="Leong J."/>
            <person name="Jones S.R.M."/>
            <person name="Koop B.F."/>
        </authorList>
    </citation>
    <scope>NUCLEOTIDE SEQUENCE</scope>
    <source>
        <tissue evidence="9">Whole body</tissue>
    </source>
</reference>
<feature type="region of interest" description="Disordered" evidence="7">
    <location>
        <begin position="1"/>
        <end position="195"/>
    </location>
</feature>
<feature type="domain" description="CCHC-type" evidence="8">
    <location>
        <begin position="256"/>
        <end position="271"/>
    </location>
</feature>